<gene>
    <name evidence="1" type="ORF">ACFSQT_11940</name>
</gene>
<protein>
    <submittedName>
        <fullName evidence="1">Uncharacterized protein</fullName>
    </submittedName>
</protein>
<proteinExistence type="predicted"/>
<name>A0ABW4WBG4_9HYPH</name>
<evidence type="ECO:0000313" key="1">
    <source>
        <dbReference type="EMBL" id="MFD2053769.1"/>
    </source>
</evidence>
<organism evidence="1 2">
    <name type="scientific">Mesorhizobium calcicola</name>
    <dbReference type="NCBI Taxonomy" id="1300310"/>
    <lineage>
        <taxon>Bacteria</taxon>
        <taxon>Pseudomonadati</taxon>
        <taxon>Pseudomonadota</taxon>
        <taxon>Alphaproteobacteria</taxon>
        <taxon>Hyphomicrobiales</taxon>
        <taxon>Phyllobacteriaceae</taxon>
        <taxon>Mesorhizobium</taxon>
    </lineage>
</organism>
<dbReference type="RefSeq" id="WP_379018710.1">
    <property type="nucleotide sequence ID" value="NZ_JBHUGY010000019.1"/>
</dbReference>
<comment type="caution">
    <text evidence="1">The sequence shown here is derived from an EMBL/GenBank/DDBJ whole genome shotgun (WGS) entry which is preliminary data.</text>
</comment>
<evidence type="ECO:0000313" key="2">
    <source>
        <dbReference type="Proteomes" id="UP001597349"/>
    </source>
</evidence>
<dbReference type="Proteomes" id="UP001597349">
    <property type="component" value="Unassembled WGS sequence"/>
</dbReference>
<dbReference type="EMBL" id="JBHUGY010000019">
    <property type="protein sequence ID" value="MFD2053769.1"/>
    <property type="molecule type" value="Genomic_DNA"/>
</dbReference>
<keyword evidence="2" id="KW-1185">Reference proteome</keyword>
<accession>A0ABW4WBG4</accession>
<sequence>MSDNADFIEVEHKSFLATGNAMHAWAAFSHARVTKDSIPDWVLNYLDLCARRLFAFSSRQEDAKGDEFAKIVASAFMLTSMGAGTPASRYFNAKWLVYGMNVHAKVKANTKEEFAVGDVAKDANVSTSTVWRAWRAYKKAFPADDMTALNAATS</sequence>
<reference evidence="2" key="1">
    <citation type="journal article" date="2019" name="Int. J. Syst. Evol. Microbiol.">
        <title>The Global Catalogue of Microorganisms (GCM) 10K type strain sequencing project: providing services to taxonomists for standard genome sequencing and annotation.</title>
        <authorList>
            <consortium name="The Broad Institute Genomics Platform"/>
            <consortium name="The Broad Institute Genome Sequencing Center for Infectious Disease"/>
            <person name="Wu L."/>
            <person name="Ma J."/>
        </authorList>
    </citation>
    <scope>NUCLEOTIDE SEQUENCE [LARGE SCALE GENOMIC DNA]</scope>
    <source>
        <strain evidence="2">CGMCC 1.16226</strain>
    </source>
</reference>